<accession>A0A091BII9</accession>
<dbReference type="GO" id="GO:0043683">
    <property type="term" value="P:type IV pilus assembly"/>
    <property type="evidence" value="ECO:0007669"/>
    <property type="project" value="InterPro"/>
</dbReference>
<feature type="transmembrane region" description="Helical" evidence="1">
    <location>
        <begin position="12"/>
        <end position="37"/>
    </location>
</feature>
<dbReference type="EMBL" id="AVCH01000063">
    <property type="protein sequence ID" value="KFN51576.1"/>
    <property type="molecule type" value="Genomic_DNA"/>
</dbReference>
<dbReference type="AlphaFoldDB" id="A0A091BII9"/>
<protein>
    <recommendedName>
        <fullName evidence="4">Type IV pilus assembly protein PilW</fullName>
    </recommendedName>
</protein>
<dbReference type="eggNOG" id="COG4966">
    <property type="taxonomic scope" value="Bacteria"/>
</dbReference>
<dbReference type="NCBIfam" id="TIGR02532">
    <property type="entry name" value="IV_pilin_GFxxxE"/>
    <property type="match status" value="1"/>
</dbReference>
<keyword evidence="3" id="KW-1185">Reference proteome</keyword>
<name>A0A091BII9_9GAMM</name>
<comment type="caution">
    <text evidence="2">The sequence shown here is derived from an EMBL/GenBank/DDBJ whole genome shotgun (WGS) entry which is preliminary data.</text>
</comment>
<evidence type="ECO:0000256" key="1">
    <source>
        <dbReference type="SAM" id="Phobius"/>
    </source>
</evidence>
<dbReference type="Pfam" id="PF16074">
    <property type="entry name" value="PilW"/>
    <property type="match status" value="1"/>
</dbReference>
<reference evidence="2 3" key="1">
    <citation type="submission" date="2013-09" db="EMBL/GenBank/DDBJ databases">
        <title>Genome sequencing of Arenimonas malthae.</title>
        <authorList>
            <person name="Chen F."/>
            <person name="Wang G."/>
        </authorList>
    </citation>
    <scope>NUCLEOTIDE SEQUENCE [LARGE SCALE GENOMIC DNA]</scope>
    <source>
        <strain evidence="2 3">CC-JY-1</strain>
    </source>
</reference>
<dbReference type="InterPro" id="IPR032092">
    <property type="entry name" value="PilW"/>
</dbReference>
<dbReference type="STRING" id="1384054.N790_04565"/>
<keyword evidence="1" id="KW-0812">Transmembrane</keyword>
<proteinExistence type="predicted"/>
<dbReference type="Proteomes" id="UP000029392">
    <property type="component" value="Unassembled WGS sequence"/>
</dbReference>
<dbReference type="PATRIC" id="fig|1384054.3.peg.765"/>
<keyword evidence="1" id="KW-0472">Membrane</keyword>
<sequence>MLRAGSRALQAGFSLIELMIAMLLGLLVVAAAGGVFISNKRVYNATETLGRIQENTRVGFELMSRDLREAGGNPCSSASVIVNQLSSGGNDWWANWGNGIRGYDGDDAMGGTVAGMGVFGTGVGQRVAGTDAVEINSALGGGIRVTSHSTPSAVVQVSDQGDIVDEEVLVICNMDYAFIFQVTGLPSTNQLQHNSGTSLNCAQEFQYDEPCTGTGASGAYGYCFVPGATPSAQCVGSSNSPAYVAKVGSLRWFVGNNARGGTSLYRATVTNRGSTNNPDTLLENIEVVEGVEDMTVTYLEQGEDAYTDPAGVTDWSRVVATRVELVMEGARGALTGREIEGTDGEALTRRMTHVVALRNREGTL</sequence>
<gene>
    <name evidence="2" type="ORF">N790_04565</name>
</gene>
<dbReference type="PROSITE" id="PS00409">
    <property type="entry name" value="PROKAR_NTER_METHYL"/>
    <property type="match status" value="1"/>
</dbReference>
<evidence type="ECO:0008006" key="4">
    <source>
        <dbReference type="Google" id="ProtNLM"/>
    </source>
</evidence>
<evidence type="ECO:0000313" key="3">
    <source>
        <dbReference type="Proteomes" id="UP000029392"/>
    </source>
</evidence>
<keyword evidence="1" id="KW-1133">Transmembrane helix</keyword>
<dbReference type="InterPro" id="IPR012902">
    <property type="entry name" value="N_methyl_site"/>
</dbReference>
<organism evidence="2 3">
    <name type="scientific">Arenimonas malthae CC-JY-1</name>
    <dbReference type="NCBI Taxonomy" id="1384054"/>
    <lineage>
        <taxon>Bacteria</taxon>
        <taxon>Pseudomonadati</taxon>
        <taxon>Pseudomonadota</taxon>
        <taxon>Gammaproteobacteria</taxon>
        <taxon>Lysobacterales</taxon>
        <taxon>Lysobacteraceae</taxon>
        <taxon>Arenimonas</taxon>
    </lineage>
</organism>
<dbReference type="Pfam" id="PF07963">
    <property type="entry name" value="N_methyl"/>
    <property type="match status" value="1"/>
</dbReference>
<evidence type="ECO:0000313" key="2">
    <source>
        <dbReference type="EMBL" id="KFN51576.1"/>
    </source>
</evidence>